<dbReference type="InterPro" id="IPR036388">
    <property type="entry name" value="WH-like_DNA-bd_sf"/>
</dbReference>
<organism evidence="5 6">
    <name type="scientific">Naumannella cuiyingiana</name>
    <dbReference type="NCBI Taxonomy" id="1347891"/>
    <lineage>
        <taxon>Bacteria</taxon>
        <taxon>Bacillati</taxon>
        <taxon>Actinomycetota</taxon>
        <taxon>Actinomycetes</taxon>
        <taxon>Propionibacteriales</taxon>
        <taxon>Propionibacteriaceae</taxon>
        <taxon>Naumannella</taxon>
    </lineage>
</organism>
<evidence type="ECO:0000313" key="5">
    <source>
        <dbReference type="EMBL" id="NYI69685.1"/>
    </source>
</evidence>
<dbReference type="InterPro" id="IPR023187">
    <property type="entry name" value="Tscrpt_reg_MarR-type_CS"/>
</dbReference>
<accession>A0A7Z0D6A3</accession>
<evidence type="ECO:0000256" key="2">
    <source>
        <dbReference type="ARBA" id="ARBA00023125"/>
    </source>
</evidence>
<dbReference type="EMBL" id="JACBZS010000001">
    <property type="protein sequence ID" value="NYI69685.1"/>
    <property type="molecule type" value="Genomic_DNA"/>
</dbReference>
<dbReference type="SMART" id="SM00347">
    <property type="entry name" value="HTH_MARR"/>
    <property type="match status" value="1"/>
</dbReference>
<dbReference type="InterPro" id="IPR000835">
    <property type="entry name" value="HTH_MarR-typ"/>
</dbReference>
<dbReference type="PANTHER" id="PTHR33164:SF64">
    <property type="entry name" value="TRANSCRIPTIONAL REGULATOR SLYA"/>
    <property type="match status" value="1"/>
</dbReference>
<keyword evidence="3" id="KW-0804">Transcription</keyword>
<keyword evidence="2 5" id="KW-0238">DNA-binding</keyword>
<feature type="domain" description="HTH marR-type" evidence="4">
    <location>
        <begin position="1"/>
        <end position="140"/>
    </location>
</feature>
<dbReference type="PRINTS" id="PR00598">
    <property type="entry name" value="HTHMARR"/>
</dbReference>
<dbReference type="GO" id="GO:0003700">
    <property type="term" value="F:DNA-binding transcription factor activity"/>
    <property type="evidence" value="ECO:0007669"/>
    <property type="project" value="InterPro"/>
</dbReference>
<dbReference type="Pfam" id="PF12802">
    <property type="entry name" value="MarR_2"/>
    <property type="match status" value="1"/>
</dbReference>
<dbReference type="AlphaFoldDB" id="A0A7Z0D6A3"/>
<dbReference type="PROSITE" id="PS01117">
    <property type="entry name" value="HTH_MARR_1"/>
    <property type="match status" value="1"/>
</dbReference>
<dbReference type="GO" id="GO:0003677">
    <property type="term" value="F:DNA binding"/>
    <property type="evidence" value="ECO:0007669"/>
    <property type="project" value="UniProtKB-KW"/>
</dbReference>
<keyword evidence="1" id="KW-0805">Transcription regulation</keyword>
<dbReference type="PROSITE" id="PS50995">
    <property type="entry name" value="HTH_MARR_2"/>
    <property type="match status" value="1"/>
</dbReference>
<dbReference type="SUPFAM" id="SSF46785">
    <property type="entry name" value="Winged helix' DNA-binding domain"/>
    <property type="match status" value="1"/>
</dbReference>
<evidence type="ECO:0000313" key="6">
    <source>
        <dbReference type="Proteomes" id="UP000527616"/>
    </source>
</evidence>
<evidence type="ECO:0000259" key="4">
    <source>
        <dbReference type="PROSITE" id="PS50995"/>
    </source>
</evidence>
<keyword evidence="6" id="KW-1185">Reference proteome</keyword>
<dbReference type="InterPro" id="IPR039422">
    <property type="entry name" value="MarR/SlyA-like"/>
</dbReference>
<reference evidence="5 6" key="1">
    <citation type="submission" date="2020-07" db="EMBL/GenBank/DDBJ databases">
        <title>Sequencing the genomes of 1000 actinobacteria strains.</title>
        <authorList>
            <person name="Klenk H.-P."/>
        </authorList>
    </citation>
    <scope>NUCLEOTIDE SEQUENCE [LARGE SCALE GENOMIC DNA]</scope>
    <source>
        <strain evidence="5 6">DSM 103164</strain>
    </source>
</reference>
<dbReference type="PANTHER" id="PTHR33164">
    <property type="entry name" value="TRANSCRIPTIONAL REGULATOR, MARR FAMILY"/>
    <property type="match status" value="1"/>
</dbReference>
<dbReference type="RefSeq" id="WP_179443724.1">
    <property type="nucleotide sequence ID" value="NZ_JACBZS010000001.1"/>
</dbReference>
<protein>
    <submittedName>
        <fullName evidence="5">DNA-binding MarR family transcriptional regulator</fullName>
    </submittedName>
</protein>
<dbReference type="InterPro" id="IPR036390">
    <property type="entry name" value="WH_DNA-bd_sf"/>
</dbReference>
<dbReference type="Proteomes" id="UP000527616">
    <property type="component" value="Unassembled WGS sequence"/>
</dbReference>
<comment type="caution">
    <text evidence="5">The sequence shown here is derived from an EMBL/GenBank/DDBJ whole genome shotgun (WGS) entry which is preliminary data.</text>
</comment>
<evidence type="ECO:0000256" key="3">
    <source>
        <dbReference type="ARBA" id="ARBA00023163"/>
    </source>
</evidence>
<evidence type="ECO:0000256" key="1">
    <source>
        <dbReference type="ARBA" id="ARBA00023015"/>
    </source>
</evidence>
<dbReference type="Gene3D" id="1.10.10.10">
    <property type="entry name" value="Winged helix-like DNA-binding domain superfamily/Winged helix DNA-binding domain"/>
    <property type="match status" value="1"/>
</dbReference>
<gene>
    <name evidence="5" type="ORF">GGQ54_000245</name>
</gene>
<dbReference type="GO" id="GO:0006950">
    <property type="term" value="P:response to stress"/>
    <property type="evidence" value="ECO:0007669"/>
    <property type="project" value="TreeGrafter"/>
</dbReference>
<proteinExistence type="predicted"/>
<sequence>MSDTAELNRTGGPTLRLARVVARVEAALVLPLRAEGLRLDEWRALELLATGPKRPMSDIAEATLISGPTLTRVIDRLVAAGLLHRIADVQDRRRVLVGLTRRGKALHQRLAAKVAGIERAALDSAPTREDLAAALDELPDPNR</sequence>
<name>A0A7Z0D6A3_9ACTN</name>